<gene>
    <name evidence="6" type="primary">azoR</name>
    <name evidence="8" type="ORF">BWI75_09800</name>
</gene>
<evidence type="ECO:0000259" key="7">
    <source>
        <dbReference type="Pfam" id="PF02525"/>
    </source>
</evidence>
<feature type="binding site" evidence="6">
    <location>
        <begin position="90"/>
        <end position="93"/>
    </location>
    <ligand>
        <name>FMN</name>
        <dbReference type="ChEBI" id="CHEBI:58210"/>
    </ligand>
</feature>
<dbReference type="Pfam" id="PF02525">
    <property type="entry name" value="Flavodoxin_2"/>
    <property type="match status" value="1"/>
</dbReference>
<dbReference type="HAMAP" id="MF_01216">
    <property type="entry name" value="Azoreductase_type1"/>
    <property type="match status" value="1"/>
</dbReference>
<dbReference type="InterPro" id="IPR003680">
    <property type="entry name" value="Flavodoxin_fold"/>
</dbReference>
<dbReference type="InterPro" id="IPR023048">
    <property type="entry name" value="NADH:quinone_OxRdtase_FMN_depd"/>
</dbReference>
<dbReference type="Proteomes" id="UP000441797">
    <property type="component" value="Unassembled WGS sequence"/>
</dbReference>
<protein>
    <recommendedName>
        <fullName evidence="6">FMN dependent NADH:quinone oxidoreductase</fullName>
        <ecNumber evidence="6">1.6.5.-</ecNumber>
    </recommendedName>
    <alternativeName>
        <fullName evidence="6">Azo-dye reductase</fullName>
    </alternativeName>
    <alternativeName>
        <fullName evidence="6">FMN-dependent NADH-azo compound oxidoreductase</fullName>
    </alternativeName>
    <alternativeName>
        <fullName evidence="6">FMN-dependent NADH-azoreductase</fullName>
        <ecNumber evidence="6">1.7.1.17</ecNumber>
    </alternativeName>
</protein>
<comment type="similarity">
    <text evidence="6">Belongs to the azoreductase type 1 family.</text>
</comment>
<evidence type="ECO:0000256" key="2">
    <source>
        <dbReference type="ARBA" id="ARBA00022643"/>
    </source>
</evidence>
<dbReference type="InterPro" id="IPR029039">
    <property type="entry name" value="Flavoprotein-like_sf"/>
</dbReference>
<dbReference type="Gene3D" id="3.40.50.360">
    <property type="match status" value="1"/>
</dbReference>
<dbReference type="AlphaFoldDB" id="A0A6N8FU52"/>
<dbReference type="InterPro" id="IPR050104">
    <property type="entry name" value="FMN-dep_NADH:Q_OxRdtase_AzoR1"/>
</dbReference>
<dbReference type="EC" id="1.7.1.17" evidence="6"/>
<dbReference type="GO" id="GO:0010181">
    <property type="term" value="F:FMN binding"/>
    <property type="evidence" value="ECO:0007669"/>
    <property type="project" value="UniProtKB-UniRule"/>
</dbReference>
<proteinExistence type="inferred from homology"/>
<keyword evidence="2 6" id="KW-0288">FMN</keyword>
<keyword evidence="3 6" id="KW-0560">Oxidoreductase</keyword>
<comment type="subunit">
    <text evidence="6">Homodimer.</text>
</comment>
<comment type="function">
    <text evidence="6">Also exhibits azoreductase activity. Catalyzes the reductive cleavage of the azo bond in aromatic azo compounds to the corresponding amines.</text>
</comment>
<dbReference type="PANTHER" id="PTHR43741:SF4">
    <property type="entry name" value="FMN-DEPENDENT NADH:QUINONE OXIDOREDUCTASE"/>
    <property type="match status" value="1"/>
</dbReference>
<evidence type="ECO:0000256" key="3">
    <source>
        <dbReference type="ARBA" id="ARBA00023002"/>
    </source>
</evidence>
<reference evidence="8 9" key="1">
    <citation type="journal article" date="2019" name="Front. Microbiol.">
        <title>Genomic Features for Desiccation Tolerance and Sugar Biosynthesis in the Extremophile Gloeocapsopsis sp. UTEX B3054.</title>
        <authorList>
            <person name="Urrejola C."/>
            <person name="Alcorta J."/>
            <person name="Salas L."/>
            <person name="Vasquez M."/>
            <person name="Polz M.F."/>
            <person name="Vicuna R."/>
            <person name="Diez B."/>
        </authorList>
    </citation>
    <scope>NUCLEOTIDE SEQUENCE [LARGE SCALE GENOMIC DNA]</scope>
    <source>
        <strain evidence="8 9">1H9</strain>
    </source>
</reference>
<evidence type="ECO:0000256" key="1">
    <source>
        <dbReference type="ARBA" id="ARBA00022630"/>
    </source>
</evidence>
<evidence type="ECO:0000256" key="5">
    <source>
        <dbReference type="ARBA" id="ARBA00048542"/>
    </source>
</evidence>
<accession>A0A6N8FU52</accession>
<dbReference type="SUPFAM" id="SSF52218">
    <property type="entry name" value="Flavoproteins"/>
    <property type="match status" value="1"/>
</dbReference>
<comment type="catalytic activity">
    <reaction evidence="5">
        <text>N,N-dimethyl-1,4-phenylenediamine + anthranilate + 2 NAD(+) = 2-(4-dimethylaminophenyl)diazenylbenzoate + 2 NADH + 2 H(+)</text>
        <dbReference type="Rhea" id="RHEA:55872"/>
        <dbReference type="ChEBI" id="CHEBI:15378"/>
        <dbReference type="ChEBI" id="CHEBI:15783"/>
        <dbReference type="ChEBI" id="CHEBI:16567"/>
        <dbReference type="ChEBI" id="CHEBI:57540"/>
        <dbReference type="ChEBI" id="CHEBI:57945"/>
        <dbReference type="ChEBI" id="CHEBI:71579"/>
        <dbReference type="EC" id="1.7.1.17"/>
    </reaction>
    <physiologicalReaction direction="right-to-left" evidence="5">
        <dbReference type="Rhea" id="RHEA:55874"/>
    </physiologicalReaction>
</comment>
<feature type="domain" description="Flavodoxin-like fold" evidence="7">
    <location>
        <begin position="13"/>
        <end position="194"/>
    </location>
</feature>
<keyword evidence="9" id="KW-1185">Reference proteome</keyword>
<comment type="caution">
    <text evidence="8">The sequence shown here is derived from an EMBL/GenBank/DDBJ whole genome shotgun (WGS) entry which is preliminary data.</text>
</comment>
<dbReference type="GO" id="GO:0016655">
    <property type="term" value="F:oxidoreductase activity, acting on NAD(P)H, quinone or similar compound as acceptor"/>
    <property type="evidence" value="ECO:0007669"/>
    <property type="project" value="InterPro"/>
</dbReference>
<dbReference type="GO" id="GO:0016652">
    <property type="term" value="F:oxidoreductase activity, acting on NAD(P)H as acceptor"/>
    <property type="evidence" value="ECO:0007669"/>
    <property type="project" value="UniProtKB-UniRule"/>
</dbReference>
<dbReference type="PANTHER" id="PTHR43741">
    <property type="entry name" value="FMN-DEPENDENT NADH-AZOREDUCTASE 1"/>
    <property type="match status" value="1"/>
</dbReference>
<evidence type="ECO:0000256" key="4">
    <source>
        <dbReference type="ARBA" id="ARBA00023027"/>
    </source>
</evidence>
<evidence type="ECO:0000313" key="9">
    <source>
        <dbReference type="Proteomes" id="UP000441797"/>
    </source>
</evidence>
<comment type="caution">
    <text evidence="6">Lacks conserved residue(s) required for the propagation of feature annotation.</text>
</comment>
<name>A0A6N8FU52_9CHRO</name>
<evidence type="ECO:0000256" key="6">
    <source>
        <dbReference type="HAMAP-Rule" id="MF_01216"/>
    </source>
</evidence>
<comment type="catalytic activity">
    <reaction evidence="6">
        <text>2 a quinone + NADH + H(+) = 2 a 1,4-benzosemiquinone + NAD(+)</text>
        <dbReference type="Rhea" id="RHEA:65952"/>
        <dbReference type="ChEBI" id="CHEBI:15378"/>
        <dbReference type="ChEBI" id="CHEBI:57540"/>
        <dbReference type="ChEBI" id="CHEBI:57945"/>
        <dbReference type="ChEBI" id="CHEBI:132124"/>
        <dbReference type="ChEBI" id="CHEBI:134225"/>
    </reaction>
</comment>
<keyword evidence="1 6" id="KW-0285">Flavoprotein</keyword>
<organism evidence="8 9">
    <name type="scientific">Gloeocapsopsis dulcis AAB1 = 1H9</name>
    <dbReference type="NCBI Taxonomy" id="1433147"/>
    <lineage>
        <taxon>Bacteria</taxon>
        <taxon>Bacillati</taxon>
        <taxon>Cyanobacteriota</taxon>
        <taxon>Cyanophyceae</taxon>
        <taxon>Oscillatoriophycideae</taxon>
        <taxon>Chroococcales</taxon>
        <taxon>Chroococcaceae</taxon>
        <taxon>Gloeocapsopsis</taxon>
        <taxon>Gloeocapsopsis dulcis</taxon>
    </lineage>
</organism>
<sequence length="203" mass="22571">MCRAFLPQRMFSARSLAQSLFALAESRFEETVTYRDLGHHPVPHVDEQWIAAAYTPLAQRTPELISALQKSEILVDEFLAADTCVFGIPMYNFSVPSTFKAYIDQVVRVDRTFAVDANGFRGLAGGRKIIVITARGGNFRPGTPLAAYDHQEPYLRTVFGFMGITDVEFIHADRLNPITSDAATRSQSVAEARTAIQEVVLSR</sequence>
<dbReference type="OrthoDB" id="9805013at2"/>
<dbReference type="GO" id="GO:0009055">
    <property type="term" value="F:electron transfer activity"/>
    <property type="evidence" value="ECO:0007669"/>
    <property type="project" value="UniProtKB-UniRule"/>
</dbReference>
<dbReference type="EMBL" id="NAPY01000012">
    <property type="protein sequence ID" value="MUL36633.1"/>
    <property type="molecule type" value="Genomic_DNA"/>
</dbReference>
<evidence type="ECO:0000313" key="8">
    <source>
        <dbReference type="EMBL" id="MUL36633.1"/>
    </source>
</evidence>
<keyword evidence="4 6" id="KW-0520">NAD</keyword>
<comment type="cofactor">
    <cofactor evidence="6">
        <name>FMN</name>
        <dbReference type="ChEBI" id="CHEBI:58210"/>
    </cofactor>
    <text evidence="6">Binds 1 FMN per subunit.</text>
</comment>
<dbReference type="EC" id="1.6.5.-" evidence="6"/>
<comment type="function">
    <text evidence="6">Quinone reductase that provides resistance to thiol-specific stress caused by electrophilic quinones.</text>
</comment>